<comment type="caution">
    <text evidence="2">The sequence shown here is derived from an EMBL/GenBank/DDBJ whole genome shotgun (WGS) entry which is preliminary data.</text>
</comment>
<evidence type="ECO:0000256" key="1">
    <source>
        <dbReference type="SAM" id="Phobius"/>
    </source>
</evidence>
<sequence length="155" mass="18269">MKVKKTLITLSLIMTALLHFSSYLLYIRYGVELSVFLSAWLMLLALLTIPFVQLKTMNSINSDFFYKSWPAKNKIMILVLVIYTAMIFQSSIYLLGDESIEEKSFGYVRYSRASYIGEAAFQDFKIYRQRVTRMITAMLMPIFYVIYNLEKWNKK</sequence>
<keyword evidence="1" id="KW-1133">Transmembrane helix</keyword>
<keyword evidence="1" id="KW-0812">Transmembrane</keyword>
<dbReference type="Proteomes" id="UP000294963">
    <property type="component" value="Unassembled WGS sequence"/>
</dbReference>
<feature type="transmembrane region" description="Helical" evidence="1">
    <location>
        <begin position="7"/>
        <end position="27"/>
    </location>
</feature>
<proteinExistence type="predicted"/>
<feature type="transmembrane region" description="Helical" evidence="1">
    <location>
        <begin position="33"/>
        <end position="54"/>
    </location>
</feature>
<feature type="transmembrane region" description="Helical" evidence="1">
    <location>
        <begin position="131"/>
        <end position="149"/>
    </location>
</feature>
<keyword evidence="1" id="KW-0472">Membrane</keyword>
<evidence type="ECO:0000313" key="2">
    <source>
        <dbReference type="EMBL" id="TCM67270.1"/>
    </source>
</evidence>
<organism evidence="2 3">
    <name type="scientific">Acinetobacter calcoaceticus</name>
    <dbReference type="NCBI Taxonomy" id="471"/>
    <lineage>
        <taxon>Bacteria</taxon>
        <taxon>Pseudomonadati</taxon>
        <taxon>Pseudomonadota</taxon>
        <taxon>Gammaproteobacteria</taxon>
        <taxon>Moraxellales</taxon>
        <taxon>Moraxellaceae</taxon>
        <taxon>Acinetobacter</taxon>
        <taxon>Acinetobacter calcoaceticus/baumannii complex</taxon>
    </lineage>
</organism>
<name>A0A4R1XXE0_ACICA</name>
<evidence type="ECO:0000313" key="3">
    <source>
        <dbReference type="Proteomes" id="UP000294963"/>
    </source>
</evidence>
<gene>
    <name evidence="2" type="ORF">EC844_10939</name>
</gene>
<protein>
    <submittedName>
        <fullName evidence="2">Uncharacterized protein</fullName>
    </submittedName>
</protein>
<feature type="transmembrane region" description="Helical" evidence="1">
    <location>
        <begin position="75"/>
        <end position="95"/>
    </location>
</feature>
<keyword evidence="3" id="KW-1185">Reference proteome</keyword>
<dbReference type="EMBL" id="SLVJ01000009">
    <property type="protein sequence ID" value="TCM67270.1"/>
    <property type="molecule type" value="Genomic_DNA"/>
</dbReference>
<accession>A0A4R1XXE0</accession>
<reference evidence="2 3" key="1">
    <citation type="submission" date="2019-03" db="EMBL/GenBank/DDBJ databases">
        <title>Genomic analyses of the natural microbiome of Caenorhabditis elegans.</title>
        <authorList>
            <person name="Samuel B."/>
        </authorList>
    </citation>
    <scope>NUCLEOTIDE SEQUENCE [LARGE SCALE GENOMIC DNA]</scope>
    <source>
        <strain evidence="2 3">JUb89</strain>
    </source>
</reference>
<dbReference type="AlphaFoldDB" id="A0A4R1XXE0"/>